<proteinExistence type="predicted"/>
<dbReference type="AlphaFoldDB" id="A0AAD9DB74"/>
<keyword evidence="4" id="KW-1185">Reference proteome</keyword>
<feature type="compositionally biased region" description="Basic and acidic residues" evidence="1">
    <location>
        <begin position="170"/>
        <end position="182"/>
    </location>
</feature>
<comment type="caution">
    <text evidence="3">The sequence shown here is derived from an EMBL/GenBank/DDBJ whole genome shotgun (WGS) entry which is preliminary data.</text>
</comment>
<dbReference type="SUPFAM" id="SSF52540">
    <property type="entry name" value="P-loop containing nucleoside triphosphate hydrolases"/>
    <property type="match status" value="1"/>
</dbReference>
<reference evidence="3" key="1">
    <citation type="submission" date="2023-06" db="EMBL/GenBank/DDBJ databases">
        <title>Survivors Of The Sea: Transcriptome response of Skeletonema marinoi to long-term dormancy.</title>
        <authorList>
            <person name="Pinder M.I.M."/>
            <person name="Kourtchenko O."/>
            <person name="Robertson E.K."/>
            <person name="Larsson T."/>
            <person name="Maumus F."/>
            <person name="Osuna-Cruz C.M."/>
            <person name="Vancaester E."/>
            <person name="Stenow R."/>
            <person name="Vandepoele K."/>
            <person name="Ploug H."/>
            <person name="Bruchert V."/>
            <person name="Godhe A."/>
            <person name="Topel M."/>
        </authorList>
    </citation>
    <scope>NUCLEOTIDE SEQUENCE</scope>
    <source>
        <strain evidence="3">R05AC</strain>
    </source>
</reference>
<dbReference type="EMBL" id="JATAAI010000018">
    <property type="protein sequence ID" value="KAK1739559.1"/>
    <property type="molecule type" value="Genomic_DNA"/>
</dbReference>
<dbReference type="InterPro" id="IPR027417">
    <property type="entry name" value="P-loop_NTPase"/>
</dbReference>
<organism evidence="3 4">
    <name type="scientific">Skeletonema marinoi</name>
    <dbReference type="NCBI Taxonomy" id="267567"/>
    <lineage>
        <taxon>Eukaryota</taxon>
        <taxon>Sar</taxon>
        <taxon>Stramenopiles</taxon>
        <taxon>Ochrophyta</taxon>
        <taxon>Bacillariophyta</taxon>
        <taxon>Coscinodiscophyceae</taxon>
        <taxon>Thalassiosirophycidae</taxon>
        <taxon>Thalassiosirales</taxon>
        <taxon>Skeletonemataceae</taxon>
        <taxon>Skeletonema</taxon>
        <taxon>Skeletonema marinoi-dohrnii complex</taxon>
    </lineage>
</organism>
<feature type="domain" description="Orc1-like AAA ATPase" evidence="2">
    <location>
        <begin position="290"/>
        <end position="500"/>
    </location>
</feature>
<accession>A0AAD9DB74</accession>
<sequence>MGEDNDLILPLKEWVDLSKLAEEQQQSSLPSPENIRNAQMDYIARAVVVAAVVLDKLLILEENNYNWCPQDISIDNVHLEMGAGDVTMLRQRNTTINLSSLQGIQGVKLSIPQNHTSNGGVSPDEIFKKVGLILYSLFTRGEVPPSAGVEAENNTVEEAMLNARGRIKRRGDELDDSSHDESDSYEEQAGPNKGRQKVSVQEATKTFRRMNISNVEDALRQKGVSSSLCRLIVDLIIAPEEKDTKFQSLSDAVAELQQIMRRPDACFGRDTDSNNSTTDLLSLQFGDGIVGRTEEVGTLLEASARAQMDTESSHICLIGGTAGVGKSYLVESVKDALTSNGWIYLSCKFDRLMRNQPLVTIASAMEIFVQQLINVRGLPDGFDVDAVIATIEQSLSASGIVVLSDLVPSLRVLYRSVFAHVIMDDSEDDLNYVVAEATPDEDDGDEMGISSANTLRNRLHYLFGRLVEAISSVEHPIFLFLDDMQWADASSLELLLSLLVSGDHDDDNTQCLLVAGAFRSNEVDEAHMLSRYIQKFEEAMSVNVTSIQLDVITKSATHILTSEALLLPLRLTRGLADVVHSKSLGNPLFAKSLLRQLVDENILRYSLPKKRWVWDINDVKSVSVDDNVAELMKHKLLRLPNEIQDALKLISCFGTKVSKDIVSKLRSSSENSDDAITTFLEQAREEHILDHNDQVYKFAHDMLQQSAYDLMSPEEKGAYHFNIGLRLMSSVSTEASYDALIFTVIDQINNAKRYGVTEASMNISCAKMNLQAGKRSMEVSDFVSAWQYVVYGISFLPEAKWESSTYELTLSLHEAGALACFVNVDSTNLQINLGEIFENAVRFEDKIKAYYILAQNLASLNRLKEAMTTVLFVLNELGEDFPEEVSPEDVQTAMMSTQRLLDGYSKEDIVGVPRLKDEKKQWAVKLMDFLTPCAFMMSPRLLPILANHMINILVKDGACKESAFGLSNYSLCLITLRHDYEAGYSYGKMAIALLESFGAMGSLQKVKCMLQNMVNYLFEPIQSTANVLLESYEGLRATGDNEFACLALSMYSDQLIMSGCLLPVVEKKCEEFALRSMRLHQLQYCRNLCCTHNRVLSLTGNAEGKNPFDLLRDNDIATEDDLLQESLSTGRSGLSQQIYFSRMFTSFWLKKYNKAAEFAAQFRNAGRISMRFIDIYCTFYEGLAVFHLARCSTDKVIKSKWMDIGEKSVDRFKVWQEHSS</sequence>
<evidence type="ECO:0000259" key="2">
    <source>
        <dbReference type="Pfam" id="PF13191"/>
    </source>
</evidence>
<dbReference type="InterPro" id="IPR041664">
    <property type="entry name" value="AAA_16"/>
</dbReference>
<dbReference type="Gene3D" id="3.40.50.300">
    <property type="entry name" value="P-loop containing nucleotide triphosphate hydrolases"/>
    <property type="match status" value="1"/>
</dbReference>
<dbReference type="InterPro" id="IPR053159">
    <property type="entry name" value="Hybrid_Histidine_Kinase"/>
</dbReference>
<feature type="region of interest" description="Disordered" evidence="1">
    <location>
        <begin position="163"/>
        <end position="200"/>
    </location>
</feature>
<evidence type="ECO:0000256" key="1">
    <source>
        <dbReference type="SAM" id="MobiDB-lite"/>
    </source>
</evidence>
<evidence type="ECO:0000313" key="3">
    <source>
        <dbReference type="EMBL" id="KAK1739559.1"/>
    </source>
</evidence>
<dbReference type="PANTHER" id="PTHR43642:SF1">
    <property type="entry name" value="HYBRID SIGNAL TRANSDUCTION HISTIDINE KINASE G"/>
    <property type="match status" value="1"/>
</dbReference>
<dbReference type="PANTHER" id="PTHR43642">
    <property type="entry name" value="HYBRID SIGNAL TRANSDUCTION HISTIDINE KINASE G"/>
    <property type="match status" value="1"/>
</dbReference>
<dbReference type="Pfam" id="PF13191">
    <property type="entry name" value="AAA_16"/>
    <property type="match status" value="1"/>
</dbReference>
<name>A0AAD9DB74_9STRA</name>
<protein>
    <submittedName>
        <fullName evidence="3">AAA ATPase</fullName>
    </submittedName>
</protein>
<evidence type="ECO:0000313" key="4">
    <source>
        <dbReference type="Proteomes" id="UP001224775"/>
    </source>
</evidence>
<gene>
    <name evidence="3" type="ORF">QTG54_010102</name>
</gene>
<dbReference type="Proteomes" id="UP001224775">
    <property type="component" value="Unassembled WGS sequence"/>
</dbReference>